<proteinExistence type="predicted"/>
<dbReference type="EMBL" id="JACSQY010000001">
    <property type="protein sequence ID" value="MBD7907069.1"/>
    <property type="molecule type" value="Genomic_DNA"/>
</dbReference>
<keyword evidence="3" id="KW-1185">Reference proteome</keyword>
<dbReference type="InterPro" id="IPR007863">
    <property type="entry name" value="Peptidase_M16_C"/>
</dbReference>
<organism evidence="2 3">
    <name type="scientific">Sporosarcina gallistercoris</name>
    <dbReference type="NCBI Taxonomy" id="2762245"/>
    <lineage>
        <taxon>Bacteria</taxon>
        <taxon>Bacillati</taxon>
        <taxon>Bacillota</taxon>
        <taxon>Bacilli</taxon>
        <taxon>Bacillales</taxon>
        <taxon>Caryophanaceae</taxon>
        <taxon>Sporosarcina</taxon>
    </lineage>
</organism>
<dbReference type="InterPro" id="IPR050361">
    <property type="entry name" value="MPP/UQCRC_Complex"/>
</dbReference>
<dbReference type="RefSeq" id="WP_191688192.1">
    <property type="nucleotide sequence ID" value="NZ_JACSQY010000001.1"/>
</dbReference>
<gene>
    <name evidence="2" type="ORF">H9659_01815</name>
</gene>
<sequence length="429" mass="48568">MFHKTELQSGVNLYTRQTAQFKTVSVAIKFTAPLTEESAAARTVLANVLEDSSAQYPTRTKLRQALEELYGAVYYTDTSKRGNEHIFTIYAESVNEEYLRNPDVPVFEQLLTLVTESLFKPNLNDGVFDGAIVEREKQTVIDRIGSVYNDKTRYANKRMLELIRSGQPASLSASGTEKAVSAITKESLKTTYDQMLNEDTIDIYILGDVDTKQLTERAQTLFPFTQRTRKSMPAEAGKQDGYVPTVKHIREKQDMKQGKLNMAFSTPVGFKHPDYPKMQMMNGVLGGFAHSKLFINVREKESLAYYCSSSYASHYGLLYVMSGIDAEQEEKTAALIDQQIEALRDGDISDLEIRQTLALLSNSIRSSFDSAKGQIEIYDQYKLLDENFTADKLIEEWERVTKEDIQQMAAVLTKEITYLLSGREAMDHE</sequence>
<protein>
    <submittedName>
        <fullName evidence="2">Insulinase family protein</fullName>
    </submittedName>
</protein>
<dbReference type="PANTHER" id="PTHR11851">
    <property type="entry name" value="METALLOPROTEASE"/>
    <property type="match status" value="1"/>
</dbReference>
<name>A0ABR8PFW9_9BACL</name>
<dbReference type="Pfam" id="PF05193">
    <property type="entry name" value="Peptidase_M16_C"/>
    <property type="match status" value="1"/>
</dbReference>
<dbReference type="Proteomes" id="UP000659496">
    <property type="component" value="Unassembled WGS sequence"/>
</dbReference>
<dbReference type="SUPFAM" id="SSF63411">
    <property type="entry name" value="LuxS/MPP-like metallohydrolase"/>
    <property type="match status" value="2"/>
</dbReference>
<dbReference type="Gene3D" id="3.30.830.10">
    <property type="entry name" value="Metalloenzyme, LuxS/M16 peptidase-like"/>
    <property type="match status" value="2"/>
</dbReference>
<comment type="caution">
    <text evidence="2">The sequence shown here is derived from an EMBL/GenBank/DDBJ whole genome shotgun (WGS) entry which is preliminary data.</text>
</comment>
<evidence type="ECO:0000313" key="2">
    <source>
        <dbReference type="EMBL" id="MBD7907069.1"/>
    </source>
</evidence>
<dbReference type="InterPro" id="IPR011249">
    <property type="entry name" value="Metalloenz_LuxS/M16"/>
</dbReference>
<evidence type="ECO:0000259" key="1">
    <source>
        <dbReference type="Pfam" id="PF05193"/>
    </source>
</evidence>
<dbReference type="NCBIfam" id="NF047422">
    <property type="entry name" value="YfmF_fam"/>
    <property type="match status" value="1"/>
</dbReference>
<reference evidence="2 3" key="1">
    <citation type="submission" date="2020-08" db="EMBL/GenBank/DDBJ databases">
        <title>A Genomic Blueprint of the Chicken Gut Microbiome.</title>
        <authorList>
            <person name="Gilroy R."/>
            <person name="Ravi A."/>
            <person name="Getino M."/>
            <person name="Pursley I."/>
            <person name="Horton D.L."/>
            <person name="Alikhan N.-F."/>
            <person name="Baker D."/>
            <person name="Gharbi K."/>
            <person name="Hall N."/>
            <person name="Watson M."/>
            <person name="Adriaenssens E.M."/>
            <person name="Foster-Nyarko E."/>
            <person name="Jarju S."/>
            <person name="Secka A."/>
            <person name="Antonio M."/>
            <person name="Oren A."/>
            <person name="Chaudhuri R."/>
            <person name="La Ragione R.M."/>
            <person name="Hildebrand F."/>
            <person name="Pallen M.J."/>
        </authorList>
    </citation>
    <scope>NUCLEOTIDE SEQUENCE [LARGE SCALE GENOMIC DNA]</scope>
    <source>
        <strain evidence="2 3">Sa3CUA8</strain>
    </source>
</reference>
<feature type="domain" description="Peptidase M16 C-terminal" evidence="1">
    <location>
        <begin position="183"/>
        <end position="357"/>
    </location>
</feature>
<evidence type="ECO:0000313" key="3">
    <source>
        <dbReference type="Proteomes" id="UP000659496"/>
    </source>
</evidence>
<dbReference type="PANTHER" id="PTHR11851:SF186">
    <property type="entry name" value="INACTIVE METALLOPROTEASE YMFF-RELATED"/>
    <property type="match status" value="1"/>
</dbReference>
<accession>A0ABR8PFW9</accession>